<reference evidence="1 2" key="1">
    <citation type="submission" date="2014-04" db="EMBL/GenBank/DDBJ databases">
        <authorList>
            <consortium name="DOE Joint Genome Institute"/>
            <person name="Kuo A."/>
            <person name="Zuccaro A."/>
            <person name="Kohler A."/>
            <person name="Nagy L.G."/>
            <person name="Floudas D."/>
            <person name="Copeland A."/>
            <person name="Barry K.W."/>
            <person name="Cichocki N."/>
            <person name="Veneault-Fourrey C."/>
            <person name="LaButti K."/>
            <person name="Lindquist E.A."/>
            <person name="Lipzen A."/>
            <person name="Lundell T."/>
            <person name="Morin E."/>
            <person name="Murat C."/>
            <person name="Sun H."/>
            <person name="Tunlid A."/>
            <person name="Henrissat B."/>
            <person name="Grigoriev I.V."/>
            <person name="Hibbett D.S."/>
            <person name="Martin F."/>
            <person name="Nordberg H.P."/>
            <person name="Cantor M.N."/>
            <person name="Hua S.X."/>
        </authorList>
    </citation>
    <scope>NUCLEOTIDE SEQUENCE [LARGE SCALE GENOMIC DNA]</scope>
    <source>
        <strain evidence="1 2">MAFF 305830</strain>
    </source>
</reference>
<name>A0A0C3AU33_SERVB</name>
<dbReference type="PANTHER" id="PTHR14187:SF5">
    <property type="entry name" value="HEAT SHOCK 70 KDA PROTEIN 12A"/>
    <property type="match status" value="1"/>
</dbReference>
<evidence type="ECO:0008006" key="3">
    <source>
        <dbReference type="Google" id="ProtNLM"/>
    </source>
</evidence>
<dbReference type="InterPro" id="IPR043129">
    <property type="entry name" value="ATPase_NBD"/>
</dbReference>
<dbReference type="Gene3D" id="3.90.640.10">
    <property type="entry name" value="Actin, Chain A, domain 4"/>
    <property type="match status" value="1"/>
</dbReference>
<dbReference type="CDD" id="cd10170">
    <property type="entry name" value="ASKHA_NBD_HSP70"/>
    <property type="match status" value="1"/>
</dbReference>
<dbReference type="EMBL" id="KN824336">
    <property type="protein sequence ID" value="KIM23519.1"/>
    <property type="molecule type" value="Genomic_DNA"/>
</dbReference>
<keyword evidence="2" id="KW-1185">Reference proteome</keyword>
<gene>
    <name evidence="1" type="ORF">M408DRAFT_332344</name>
</gene>
<dbReference type="AlphaFoldDB" id="A0A0C3AU33"/>
<evidence type="ECO:0000313" key="2">
    <source>
        <dbReference type="Proteomes" id="UP000054097"/>
    </source>
</evidence>
<evidence type="ECO:0000313" key="1">
    <source>
        <dbReference type="EMBL" id="KIM23519.1"/>
    </source>
</evidence>
<dbReference type="SUPFAM" id="SSF53067">
    <property type="entry name" value="Actin-like ATPase domain"/>
    <property type="match status" value="2"/>
</dbReference>
<proteinExistence type="predicted"/>
<reference evidence="2" key="2">
    <citation type="submission" date="2015-01" db="EMBL/GenBank/DDBJ databases">
        <title>Evolutionary Origins and Diversification of the Mycorrhizal Mutualists.</title>
        <authorList>
            <consortium name="DOE Joint Genome Institute"/>
            <consortium name="Mycorrhizal Genomics Consortium"/>
            <person name="Kohler A."/>
            <person name="Kuo A."/>
            <person name="Nagy L.G."/>
            <person name="Floudas D."/>
            <person name="Copeland A."/>
            <person name="Barry K.W."/>
            <person name="Cichocki N."/>
            <person name="Veneault-Fourrey C."/>
            <person name="LaButti K."/>
            <person name="Lindquist E.A."/>
            <person name="Lipzen A."/>
            <person name="Lundell T."/>
            <person name="Morin E."/>
            <person name="Murat C."/>
            <person name="Riley R."/>
            <person name="Ohm R."/>
            <person name="Sun H."/>
            <person name="Tunlid A."/>
            <person name="Henrissat B."/>
            <person name="Grigoriev I.V."/>
            <person name="Hibbett D.S."/>
            <person name="Martin F."/>
        </authorList>
    </citation>
    <scope>NUCLEOTIDE SEQUENCE [LARGE SCALE GENOMIC DNA]</scope>
    <source>
        <strain evidence="2">MAFF 305830</strain>
    </source>
</reference>
<accession>A0A0C3AU33</accession>
<dbReference type="Gene3D" id="3.30.420.40">
    <property type="match status" value="2"/>
</dbReference>
<dbReference type="Proteomes" id="UP000054097">
    <property type="component" value="Unassembled WGS sequence"/>
</dbReference>
<protein>
    <recommendedName>
        <fullName evidence="3">Actin-like ATPase domain-containing protein</fullName>
    </recommendedName>
</protein>
<dbReference type="OrthoDB" id="2963168at2759"/>
<organism evidence="1 2">
    <name type="scientific">Serendipita vermifera MAFF 305830</name>
    <dbReference type="NCBI Taxonomy" id="933852"/>
    <lineage>
        <taxon>Eukaryota</taxon>
        <taxon>Fungi</taxon>
        <taxon>Dikarya</taxon>
        <taxon>Basidiomycota</taxon>
        <taxon>Agaricomycotina</taxon>
        <taxon>Agaricomycetes</taxon>
        <taxon>Sebacinales</taxon>
        <taxon>Serendipitaceae</taxon>
        <taxon>Serendipita</taxon>
    </lineage>
</organism>
<dbReference type="HOGENOM" id="CLU_009958_4_1_1"/>
<sequence length="576" mass="64012">MDIGTTNSAVSLAYLCPGNRPQGKMVAHWPGQAHWNGAAKVPTVVLYRKGRAKAYGMEAEREIEEQEKNVAYWLKLHLHPGSMVKLSNAEAFEIPPLPVGVTIERVYADTMRYLMDNTQHFFEMTTPGGAEIWARLRDTIVIVLATPNGWDIREQAVLAKAAVKASLVTEENAGQLLQFVTESEASVHYALANQTGDWLRNNVVFGIIDCGGSTVDTTIYRCVSTNPLSLKEACPSECVQAGGIFVNRHVRKLLEKKLQGSSFSNPEILGAMTSAFETDVKPMFDGTMEEYSLRFGSLRDNDSTVGIYKGRITLTDEELRPVFDLVTNQIIASCFTPLIKQRTKYVILVGGFAESPYVRSVLYKELDKHNIEIITVGDYAKKAAGEGAIIGHIKQFVVARAAKATFGGCVRERYDEKLHLDRSQAVKRYPDGQQRVDDAFHLWIKKGTVLQGTFGHKLSYHLAWDATTTSRKELASKLTTVEIEVFAWEGDDAPIWCKDEQGGALKGMRLICTLSANLSALARGLQIKNGPQGTKFYRVDYNVSVYFGGTQLRAKLQWKEKGSLCESMVKVMPYIS</sequence>
<dbReference type="PANTHER" id="PTHR14187">
    <property type="entry name" value="ALPHA KINASE/ELONGATION FACTOR 2 KINASE"/>
    <property type="match status" value="1"/>
</dbReference>
<dbReference type="STRING" id="933852.A0A0C3AU33"/>